<dbReference type="AlphaFoldDB" id="A0A2R6QEY2"/>
<name>A0A2R6QEY2_9APHY</name>
<comment type="caution">
    <text evidence="2">The sequence shown here is derived from an EMBL/GenBank/DDBJ whole genome shotgun (WGS) entry which is preliminary data.</text>
</comment>
<accession>A0A2R6QEY2</accession>
<dbReference type="EMBL" id="MLYV02000345">
    <property type="protein sequence ID" value="PSS06892.1"/>
    <property type="molecule type" value="Genomic_DNA"/>
</dbReference>
<reference evidence="2 3" key="1">
    <citation type="submission" date="2018-02" db="EMBL/GenBank/DDBJ databases">
        <title>Genome sequence of the basidiomycete white-rot fungus Phlebia centrifuga.</title>
        <authorList>
            <person name="Granchi Z."/>
            <person name="Peng M."/>
            <person name="de Vries R.P."/>
            <person name="Hilden K."/>
            <person name="Makela M.R."/>
            <person name="Grigoriev I."/>
            <person name="Riley R."/>
        </authorList>
    </citation>
    <scope>NUCLEOTIDE SEQUENCE [LARGE SCALE GENOMIC DNA]</scope>
    <source>
        <strain evidence="2 3">FBCC195</strain>
    </source>
</reference>
<gene>
    <name evidence="2" type="ORF">PHLCEN_2v3503</name>
</gene>
<dbReference type="Proteomes" id="UP000186601">
    <property type="component" value="Unassembled WGS sequence"/>
</dbReference>
<keyword evidence="3" id="KW-1185">Reference proteome</keyword>
<protein>
    <submittedName>
        <fullName evidence="2">Uncharacterized protein</fullName>
    </submittedName>
</protein>
<evidence type="ECO:0000313" key="3">
    <source>
        <dbReference type="Proteomes" id="UP000186601"/>
    </source>
</evidence>
<proteinExistence type="predicted"/>
<organism evidence="2 3">
    <name type="scientific">Hermanssonia centrifuga</name>
    <dbReference type="NCBI Taxonomy" id="98765"/>
    <lineage>
        <taxon>Eukaryota</taxon>
        <taxon>Fungi</taxon>
        <taxon>Dikarya</taxon>
        <taxon>Basidiomycota</taxon>
        <taxon>Agaricomycotina</taxon>
        <taxon>Agaricomycetes</taxon>
        <taxon>Polyporales</taxon>
        <taxon>Meruliaceae</taxon>
        <taxon>Hermanssonia</taxon>
    </lineage>
</organism>
<feature type="region of interest" description="Disordered" evidence="1">
    <location>
        <begin position="1"/>
        <end position="30"/>
    </location>
</feature>
<evidence type="ECO:0000256" key="1">
    <source>
        <dbReference type="SAM" id="MobiDB-lite"/>
    </source>
</evidence>
<sequence>MVRTRNTTQDENNSPRRRAALTDSQKAKHQQRFQDLKNDLTGVQNAFNDSTQQIAEKYGRLVEKQSVV</sequence>
<evidence type="ECO:0000313" key="2">
    <source>
        <dbReference type="EMBL" id="PSS06892.1"/>
    </source>
</evidence>
<feature type="compositionally biased region" description="Polar residues" evidence="1">
    <location>
        <begin position="1"/>
        <end position="12"/>
    </location>
</feature>